<feature type="compositionally biased region" description="Polar residues" evidence="1">
    <location>
        <begin position="25"/>
        <end position="36"/>
    </location>
</feature>
<dbReference type="PANTHER" id="PTHR45615:SF80">
    <property type="entry name" value="GRIP DOMAIN-CONTAINING PROTEIN"/>
    <property type="match status" value="1"/>
</dbReference>
<feature type="compositionally biased region" description="Polar residues" evidence="1">
    <location>
        <begin position="113"/>
        <end position="122"/>
    </location>
</feature>
<feature type="compositionally biased region" description="Basic and acidic residues" evidence="1">
    <location>
        <begin position="1088"/>
        <end position="1098"/>
    </location>
</feature>
<dbReference type="EMBL" id="MIGC01003452">
    <property type="protein sequence ID" value="PHJ19412.1"/>
    <property type="molecule type" value="Genomic_DNA"/>
</dbReference>
<reference evidence="2 3" key="1">
    <citation type="journal article" date="2017" name="Int. J. Parasitol.">
        <title>The genome of the protozoan parasite Cystoisospora suis and a reverse vaccinology approach to identify vaccine candidates.</title>
        <authorList>
            <person name="Palmieri N."/>
            <person name="Shrestha A."/>
            <person name="Ruttkowski B."/>
            <person name="Beck T."/>
            <person name="Vogl C."/>
            <person name="Tomley F."/>
            <person name="Blake D.P."/>
            <person name="Joachim A."/>
        </authorList>
    </citation>
    <scope>NUCLEOTIDE SEQUENCE [LARGE SCALE GENOMIC DNA]</scope>
    <source>
        <strain evidence="2 3">Wien I</strain>
    </source>
</reference>
<feature type="compositionally biased region" description="Polar residues" evidence="1">
    <location>
        <begin position="659"/>
        <end position="672"/>
    </location>
</feature>
<feature type="compositionally biased region" description="Low complexity" evidence="1">
    <location>
        <begin position="724"/>
        <end position="737"/>
    </location>
</feature>
<keyword evidence="3" id="KW-1185">Reference proteome</keyword>
<feature type="region of interest" description="Disordered" evidence="1">
    <location>
        <begin position="265"/>
        <end position="319"/>
    </location>
</feature>
<organism evidence="2 3">
    <name type="scientific">Cystoisospora suis</name>
    <dbReference type="NCBI Taxonomy" id="483139"/>
    <lineage>
        <taxon>Eukaryota</taxon>
        <taxon>Sar</taxon>
        <taxon>Alveolata</taxon>
        <taxon>Apicomplexa</taxon>
        <taxon>Conoidasida</taxon>
        <taxon>Coccidia</taxon>
        <taxon>Eucoccidiorida</taxon>
        <taxon>Eimeriorina</taxon>
        <taxon>Sarcocystidae</taxon>
        <taxon>Cystoisospora</taxon>
    </lineage>
</organism>
<feature type="region of interest" description="Disordered" evidence="1">
    <location>
        <begin position="405"/>
        <end position="457"/>
    </location>
</feature>
<dbReference type="Proteomes" id="UP000221165">
    <property type="component" value="Unassembled WGS sequence"/>
</dbReference>
<evidence type="ECO:0000256" key="1">
    <source>
        <dbReference type="SAM" id="MobiDB-lite"/>
    </source>
</evidence>
<dbReference type="OrthoDB" id="331021at2759"/>
<feature type="compositionally biased region" description="Basic and acidic residues" evidence="1">
    <location>
        <begin position="1020"/>
        <end position="1047"/>
    </location>
</feature>
<protein>
    <submittedName>
        <fullName evidence="2">Enterophilin</fullName>
    </submittedName>
</protein>
<evidence type="ECO:0000313" key="3">
    <source>
        <dbReference type="Proteomes" id="UP000221165"/>
    </source>
</evidence>
<dbReference type="VEuPathDB" id="ToxoDB:CSUI_006768"/>
<feature type="compositionally biased region" description="Polar residues" evidence="1">
    <location>
        <begin position="1104"/>
        <end position="1118"/>
    </location>
</feature>
<name>A0A2C6KSY3_9APIC</name>
<feature type="compositionally biased region" description="Polar residues" evidence="1">
    <location>
        <begin position="790"/>
        <end position="801"/>
    </location>
</feature>
<dbReference type="GeneID" id="94430132"/>
<proteinExistence type="predicted"/>
<feature type="region of interest" description="Disordered" evidence="1">
    <location>
        <begin position="324"/>
        <end position="343"/>
    </location>
</feature>
<dbReference type="PANTHER" id="PTHR45615">
    <property type="entry name" value="MYOSIN HEAVY CHAIN, NON-MUSCLE"/>
    <property type="match status" value="1"/>
</dbReference>
<feature type="region of interest" description="Disordered" evidence="1">
    <location>
        <begin position="645"/>
        <end position="692"/>
    </location>
</feature>
<comment type="caution">
    <text evidence="2">The sequence shown here is derived from an EMBL/GenBank/DDBJ whole genome shotgun (WGS) entry which is preliminary data.</text>
</comment>
<feature type="region of interest" description="Disordered" evidence="1">
    <location>
        <begin position="909"/>
        <end position="976"/>
    </location>
</feature>
<feature type="compositionally biased region" description="Polar residues" evidence="1">
    <location>
        <begin position="617"/>
        <end position="626"/>
    </location>
</feature>
<evidence type="ECO:0000313" key="2">
    <source>
        <dbReference type="EMBL" id="PHJ19412.1"/>
    </source>
</evidence>
<feature type="region of interest" description="Disordered" evidence="1">
    <location>
        <begin position="782"/>
        <end position="801"/>
    </location>
</feature>
<accession>A0A2C6KSY3</accession>
<dbReference type="RefSeq" id="XP_067921112.1">
    <property type="nucleotide sequence ID" value="XM_068066921.1"/>
</dbReference>
<feature type="region of interest" description="Disordered" evidence="1">
    <location>
        <begin position="822"/>
        <end position="897"/>
    </location>
</feature>
<sequence>MGPRPVLGSLGPQQEAPDPSLLYESPSNLRAQSRLQGENDEDGLPGGPTNAFPGSRGRDEEFQAGAWRSRTSSPRSLSADRGFSSIVRKNFSQHCPAVSPKQRQRFSSLFDDTASTESSSVDMQPADRRPVSAPNSFADSVESGGANTRRFLRKGSYDSTRIPNKQGRAASGSHRKVPVFYSESAAADMQRSWRGGARKAFPHLLQSTELGEENEETDTDEDLLHWKGWRELLVERQREMERHMCEERRELSKQDVQAECERPLFRRRKGPKSDAAVSDFMEAEEDGDPLGIKSRHAALPRGRGAPADASGFSKSDDIRSDIRNFVQPGRHPSSMAGPAPMPPGGAPPVSPFFGPFVAPSPYFPGWPPPYYAAAVAAAAAARKAGEKAGMTGQEAIQNLRKELEETRTEMKAKEEAVRKELEEEREKHKAEKETLEKQLGEARETAEQRSRELTGAELKHGELDKQIKMLRDEFDILSRVHNELKEQFEREKEAMAAEKNNLLTKVRDLENDLSFSKDQLLVARESLIAARTKQQAATDAHEEDLKALQEYRRENEALKEDVKYQRTLNLSLSEKVQRLLAGQLEAKDPRAGSRVQPHPSTAVEPKQHCRGPPRDQPSLQPPSSTLHQLFSPQVQQRLLKDRVEEGRGEHGTLKEATYTLPSTNHGSSSASFGQEAESIRESSLPSQSPRVSAFPYSEEHAVPRAHRLSSVEMRFLAHLHQSEPATTPAPSSSAGAATDERMSNPPRAWPSHCGLPQHGKVHIPTQSFDRVAGCRDSSSWLPPHAHPGLPNTSSVHAISRGSSSIEGVHAAASVHCLPRNLTHDRQSRPQQAGVQDGSLHSGETESEDQTHVLKGCKLRPEMQSRPPIFPPLPFADKIPTGGSTSRGRDGEVLRDPFPHMSYQRASTITSTMSSVTESGLPDSARPYVCRPGKPPPLQCGKPSNAEQSVRSPPGSTSPTSGLMSFPGSGGPSGLNSARTQWLLQRVSRISRLHGLQSIQDKLKDFPPAFLAASNAPARDSGNDEQRRLRSTDARENGLESSGKDKTARNGAALSTTGCKDSESGDAYSKRTAARGCDEVDSKMGSGDGRSRLSAEENPWRTVPDASQSGSIPGNSPTSEVKRPSSRPRSTLGEREASGSEISSRRSDTESYQSIHRYGRAEAVHIADV</sequence>
<feature type="compositionally biased region" description="Polar residues" evidence="1">
    <location>
        <begin position="681"/>
        <end position="690"/>
    </location>
</feature>
<feature type="compositionally biased region" description="Basic and acidic residues" evidence="1">
    <location>
        <begin position="886"/>
        <end position="897"/>
    </location>
</feature>
<feature type="region of interest" description="Disordered" evidence="1">
    <location>
        <begin position="1"/>
        <end position="175"/>
    </location>
</feature>
<feature type="compositionally biased region" description="Low complexity" evidence="1">
    <location>
        <begin position="951"/>
        <end position="961"/>
    </location>
</feature>
<feature type="compositionally biased region" description="Basic and acidic residues" evidence="1">
    <location>
        <begin position="1131"/>
        <end position="1148"/>
    </location>
</feature>
<feature type="region of interest" description="Disordered" evidence="1">
    <location>
        <begin position="1012"/>
        <end position="1156"/>
    </location>
</feature>
<gene>
    <name evidence="2" type="ORF">CSUI_006768</name>
</gene>
<feature type="region of interest" description="Disordered" evidence="1">
    <location>
        <begin position="584"/>
        <end position="626"/>
    </location>
</feature>
<feature type="region of interest" description="Disordered" evidence="1">
    <location>
        <begin position="721"/>
        <end position="746"/>
    </location>
</feature>
<dbReference type="AlphaFoldDB" id="A0A2C6KSY3"/>